<accession>A0AAD8CVG2</accession>
<dbReference type="EMBL" id="JAGXEW010000025">
    <property type="protein sequence ID" value="KAK1157825.1"/>
    <property type="molecule type" value="Genomic_DNA"/>
</dbReference>
<dbReference type="Proteomes" id="UP001230051">
    <property type="component" value="Unassembled WGS sequence"/>
</dbReference>
<proteinExistence type="predicted"/>
<organism evidence="1 2">
    <name type="scientific">Acipenser oxyrinchus oxyrinchus</name>
    <dbReference type="NCBI Taxonomy" id="40147"/>
    <lineage>
        <taxon>Eukaryota</taxon>
        <taxon>Metazoa</taxon>
        <taxon>Chordata</taxon>
        <taxon>Craniata</taxon>
        <taxon>Vertebrata</taxon>
        <taxon>Euteleostomi</taxon>
        <taxon>Actinopterygii</taxon>
        <taxon>Chondrostei</taxon>
        <taxon>Acipenseriformes</taxon>
        <taxon>Acipenseridae</taxon>
        <taxon>Acipenser</taxon>
    </lineage>
</organism>
<name>A0AAD8CVG2_ACIOX</name>
<protein>
    <submittedName>
        <fullName evidence="1">Uncharacterized protein</fullName>
    </submittedName>
</protein>
<comment type="caution">
    <text evidence="1">The sequence shown here is derived from an EMBL/GenBank/DDBJ whole genome shotgun (WGS) entry which is preliminary data.</text>
</comment>
<dbReference type="AlphaFoldDB" id="A0AAD8CVG2"/>
<gene>
    <name evidence="1" type="ORF">AOXY_G23985</name>
</gene>
<sequence>MHCLNATFQRLSIRSVFSTASLQRGQAAVVQHGCGPLTKLPACEESVLQNLSSGIFTLSKDSEGSLPLAAKSIHQGFSTAVKKSWLSSLFFGSLGQNNTSKVSSEK</sequence>
<evidence type="ECO:0000313" key="2">
    <source>
        <dbReference type="Proteomes" id="UP001230051"/>
    </source>
</evidence>
<evidence type="ECO:0000313" key="1">
    <source>
        <dbReference type="EMBL" id="KAK1157825.1"/>
    </source>
</evidence>
<keyword evidence="2" id="KW-1185">Reference proteome</keyword>
<reference evidence="1" key="1">
    <citation type="submission" date="2022-02" db="EMBL/GenBank/DDBJ databases">
        <title>Atlantic sturgeon de novo genome assembly.</title>
        <authorList>
            <person name="Stock M."/>
            <person name="Klopp C."/>
            <person name="Guiguen Y."/>
            <person name="Cabau C."/>
            <person name="Parinello H."/>
            <person name="Santidrian Yebra-Pimentel E."/>
            <person name="Kuhl H."/>
            <person name="Dirks R.P."/>
            <person name="Guessner J."/>
            <person name="Wuertz S."/>
            <person name="Du K."/>
            <person name="Schartl M."/>
        </authorList>
    </citation>
    <scope>NUCLEOTIDE SEQUENCE</scope>
    <source>
        <strain evidence="1">STURGEONOMICS-FGT-2020</strain>
        <tissue evidence="1">Whole blood</tissue>
    </source>
</reference>